<keyword evidence="2" id="KW-1185">Reference proteome</keyword>
<evidence type="ECO:0000313" key="1">
    <source>
        <dbReference type="EMBL" id="PCR99354.1"/>
    </source>
</evidence>
<dbReference type="OrthoDB" id="2242661at2"/>
<comment type="caution">
    <text evidence="1">The sequence shown here is derived from an EMBL/GenBank/DDBJ whole genome shotgun (WGS) entry which is preliminary data.</text>
</comment>
<accession>A0A2A5RJK9</accession>
<dbReference type="RefSeq" id="WP_054639335.1">
    <property type="nucleotide sequence ID" value="NZ_BBAL01000004.1"/>
</dbReference>
<dbReference type="EMBL" id="JXJU01000009">
    <property type="protein sequence ID" value="PCR99354.1"/>
    <property type="molecule type" value="Genomic_DNA"/>
</dbReference>
<proteinExistence type="predicted"/>
<dbReference type="AlphaFoldDB" id="A0A2A5RJK9"/>
<name>A0A2A5RJK9_9LACT</name>
<evidence type="ECO:0000313" key="2">
    <source>
        <dbReference type="Proteomes" id="UP000218181"/>
    </source>
</evidence>
<organism evidence="1 2">
    <name type="scientific">Lactococcus fujiensis JCM 16395</name>
    <dbReference type="NCBI Taxonomy" id="1291764"/>
    <lineage>
        <taxon>Bacteria</taxon>
        <taxon>Bacillati</taxon>
        <taxon>Bacillota</taxon>
        <taxon>Bacilli</taxon>
        <taxon>Lactobacillales</taxon>
        <taxon>Streptococcaceae</taxon>
        <taxon>Lactococcus</taxon>
    </lineage>
</organism>
<reference evidence="1 2" key="1">
    <citation type="submission" date="2014-12" db="EMBL/GenBank/DDBJ databases">
        <title>Draft genome sequences of 10 type strains of Lactococcus.</title>
        <authorList>
            <person name="Sun Z."/>
            <person name="Zhong Z."/>
            <person name="Liu W."/>
            <person name="Zhang W."/>
            <person name="Zhang H."/>
        </authorList>
    </citation>
    <scope>NUCLEOTIDE SEQUENCE [LARGE SCALE GENOMIC DNA]</scope>
    <source>
        <strain evidence="1 2">JCM 16395</strain>
    </source>
</reference>
<protein>
    <submittedName>
        <fullName evidence="1">Uncharacterized protein</fullName>
    </submittedName>
</protein>
<sequence length="83" mass="9764">MNPEQNQIKVTVNKRNIMIFDEIDECNQFIDGFTLEYRDNIIFGAPKETHSDYVQMSIIFYNPKIIKPKGQEVLLLDVDMPKQ</sequence>
<dbReference type="STRING" id="1291764.GCA_001311235_01453"/>
<dbReference type="Proteomes" id="UP000218181">
    <property type="component" value="Unassembled WGS sequence"/>
</dbReference>
<gene>
    <name evidence="1" type="ORF">RT41_GL001995</name>
</gene>